<sequence length="80" mass="8951">MYYSHGISPKTSKSSAHVCRLDFDTLSKRRPENFIVTVGVLLYRQRVQWSNLAPEVRRSGALGAMDSLGNSSSIIENVDH</sequence>
<dbReference type="RefSeq" id="WP_135818037.1">
    <property type="nucleotide sequence ID" value="NZ_SRPG01000130.1"/>
</dbReference>
<reference evidence="1 2" key="1">
    <citation type="submission" date="2019-03" db="EMBL/GenBank/DDBJ databases">
        <authorList>
            <person name="Li J."/>
        </authorList>
    </citation>
    <scope>NUCLEOTIDE SEQUENCE [LARGE SCALE GENOMIC DNA]</scope>
    <source>
        <strain evidence="1 2">3058</strain>
    </source>
</reference>
<evidence type="ECO:0000313" key="2">
    <source>
        <dbReference type="Proteomes" id="UP000297972"/>
    </source>
</evidence>
<gene>
    <name evidence="1" type="ORF">E4L95_13345</name>
</gene>
<accession>A0A4Z1BU44</accession>
<keyword evidence="2" id="KW-1185">Reference proteome</keyword>
<evidence type="ECO:0000313" key="1">
    <source>
        <dbReference type="EMBL" id="TGN57477.1"/>
    </source>
</evidence>
<organism evidence="1 2">
    <name type="scientific">Paracoccus liaowanqingii</name>
    <dbReference type="NCBI Taxonomy" id="2560053"/>
    <lineage>
        <taxon>Bacteria</taxon>
        <taxon>Pseudomonadati</taxon>
        <taxon>Pseudomonadota</taxon>
        <taxon>Alphaproteobacteria</taxon>
        <taxon>Rhodobacterales</taxon>
        <taxon>Paracoccaceae</taxon>
        <taxon>Paracoccus</taxon>
    </lineage>
</organism>
<proteinExistence type="predicted"/>
<comment type="caution">
    <text evidence="1">The sequence shown here is derived from an EMBL/GenBank/DDBJ whole genome shotgun (WGS) entry which is preliminary data.</text>
</comment>
<name>A0A4Z1BU44_9RHOB</name>
<dbReference type="Proteomes" id="UP000297972">
    <property type="component" value="Unassembled WGS sequence"/>
</dbReference>
<dbReference type="AlphaFoldDB" id="A0A4Z1BU44"/>
<dbReference type="EMBL" id="SRPG01000130">
    <property type="protein sequence ID" value="TGN57477.1"/>
    <property type="molecule type" value="Genomic_DNA"/>
</dbReference>
<protein>
    <submittedName>
        <fullName evidence="1">Uncharacterized protein</fullName>
    </submittedName>
</protein>